<evidence type="ECO:0000313" key="4">
    <source>
        <dbReference type="Proteomes" id="UP000186096"/>
    </source>
</evidence>
<reference evidence="4" key="1">
    <citation type="submission" date="2017-01" db="EMBL/GenBank/DDBJ databases">
        <authorList>
            <person name="Varghese N."/>
            <person name="Submissions S."/>
        </authorList>
    </citation>
    <scope>NUCLEOTIDE SEQUENCE [LARGE SCALE GENOMIC DNA]</scope>
    <source>
        <strain evidence="4">ATCC 12950</strain>
    </source>
</reference>
<keyword evidence="2" id="KW-0812">Transmembrane</keyword>
<gene>
    <name evidence="3" type="ORF">SAMN05421833_16010</name>
</gene>
<name>A0A1N7HJT9_9ACTN</name>
<feature type="transmembrane region" description="Helical" evidence="2">
    <location>
        <begin position="27"/>
        <end position="50"/>
    </location>
</feature>
<sequence>MGMSGRTPRRITQMRATRSWGGGAGRLAGPGLCSGGVLVVVTVVTAVYAAQRQLAAV</sequence>
<dbReference type="AlphaFoldDB" id="A0A1N7HJT9"/>
<keyword evidence="2" id="KW-0472">Membrane</keyword>
<evidence type="ECO:0000313" key="3">
    <source>
        <dbReference type="EMBL" id="SIS25136.1"/>
    </source>
</evidence>
<keyword evidence="2" id="KW-1133">Transmembrane helix</keyword>
<feature type="region of interest" description="Disordered" evidence="1">
    <location>
        <begin position="1"/>
        <end position="24"/>
    </location>
</feature>
<keyword evidence="4" id="KW-1185">Reference proteome</keyword>
<protein>
    <submittedName>
        <fullName evidence="3">Uncharacterized protein</fullName>
    </submittedName>
</protein>
<accession>A0A1N7HJT9</accession>
<dbReference type="Proteomes" id="UP000186096">
    <property type="component" value="Unassembled WGS sequence"/>
</dbReference>
<dbReference type="EMBL" id="FTNI01000060">
    <property type="protein sequence ID" value="SIS25136.1"/>
    <property type="molecule type" value="Genomic_DNA"/>
</dbReference>
<organism evidence="3 4">
    <name type="scientific">Microbispora rosea</name>
    <dbReference type="NCBI Taxonomy" id="58117"/>
    <lineage>
        <taxon>Bacteria</taxon>
        <taxon>Bacillati</taxon>
        <taxon>Actinomycetota</taxon>
        <taxon>Actinomycetes</taxon>
        <taxon>Streptosporangiales</taxon>
        <taxon>Streptosporangiaceae</taxon>
        <taxon>Microbispora</taxon>
    </lineage>
</organism>
<evidence type="ECO:0000256" key="2">
    <source>
        <dbReference type="SAM" id="Phobius"/>
    </source>
</evidence>
<evidence type="ECO:0000256" key="1">
    <source>
        <dbReference type="SAM" id="MobiDB-lite"/>
    </source>
</evidence>
<proteinExistence type="predicted"/>
<dbReference type="STRING" id="58117.SAMN05421833_16010"/>